<name>A0A915I0X0_ROMCU</name>
<dbReference type="AlphaFoldDB" id="A0A915I0X0"/>
<sequence>MPSSSAAIMELESIRQARDYLADQNAALRHQVRCLYHFLLFKITKTTNQRLKIYKYHHYIVDSADYLDVTFDVDMGAVAGEIFACGKQDTESIKTKNMGRHKADCENVFSTNLMVAVSGGFTCVRIGRRAFEDDAGGTVGQRPVNYVTVPGDPTDVGHTAENVAFIEMENRIKNKAKPSKTLCVKEANKRYPACVWISPLGFPVLPEVYSMNNGSSLPMDFDGNKSG</sequence>
<dbReference type="WBParaSite" id="nRc.2.0.1.t07782-RA">
    <property type="protein sequence ID" value="nRc.2.0.1.t07782-RA"/>
    <property type="gene ID" value="nRc.2.0.1.g07782"/>
</dbReference>
<organism evidence="1 2">
    <name type="scientific">Romanomermis culicivorax</name>
    <name type="common">Nematode worm</name>
    <dbReference type="NCBI Taxonomy" id="13658"/>
    <lineage>
        <taxon>Eukaryota</taxon>
        <taxon>Metazoa</taxon>
        <taxon>Ecdysozoa</taxon>
        <taxon>Nematoda</taxon>
        <taxon>Enoplea</taxon>
        <taxon>Dorylaimia</taxon>
        <taxon>Mermithida</taxon>
        <taxon>Mermithoidea</taxon>
        <taxon>Mermithidae</taxon>
        <taxon>Romanomermis</taxon>
    </lineage>
</organism>
<reference evidence="2" key="1">
    <citation type="submission" date="2022-11" db="UniProtKB">
        <authorList>
            <consortium name="WormBaseParasite"/>
        </authorList>
    </citation>
    <scope>IDENTIFICATION</scope>
</reference>
<protein>
    <submittedName>
        <fullName evidence="2">Uncharacterized protein</fullName>
    </submittedName>
</protein>
<dbReference type="Proteomes" id="UP000887565">
    <property type="component" value="Unplaced"/>
</dbReference>
<evidence type="ECO:0000313" key="2">
    <source>
        <dbReference type="WBParaSite" id="nRc.2.0.1.t07782-RA"/>
    </source>
</evidence>
<keyword evidence="1" id="KW-1185">Reference proteome</keyword>
<accession>A0A915I0X0</accession>
<proteinExistence type="predicted"/>
<evidence type="ECO:0000313" key="1">
    <source>
        <dbReference type="Proteomes" id="UP000887565"/>
    </source>
</evidence>